<accession>A0ABU2EPV2</accession>
<protein>
    <submittedName>
        <fullName evidence="1">Uncharacterized protein</fullName>
    </submittedName>
</protein>
<gene>
    <name evidence="1" type="ORF">RI048_18260</name>
</gene>
<dbReference type="Proteomes" id="UP001246576">
    <property type="component" value="Unassembled WGS sequence"/>
</dbReference>
<keyword evidence="2" id="KW-1185">Reference proteome</keyword>
<proteinExistence type="predicted"/>
<dbReference type="InterPro" id="IPR029058">
    <property type="entry name" value="AB_hydrolase_fold"/>
</dbReference>
<organism evidence="1 2">
    <name type="scientific">Herbaspirillum huttiense subsp. lycopersici</name>
    <dbReference type="NCBI Taxonomy" id="3074428"/>
    <lineage>
        <taxon>Bacteria</taxon>
        <taxon>Pseudomonadati</taxon>
        <taxon>Pseudomonadota</taxon>
        <taxon>Betaproteobacteria</taxon>
        <taxon>Burkholderiales</taxon>
        <taxon>Oxalobacteraceae</taxon>
        <taxon>Herbaspirillum</taxon>
    </lineage>
</organism>
<dbReference type="EMBL" id="JAVLSJ010000009">
    <property type="protein sequence ID" value="MDR9850181.1"/>
    <property type="molecule type" value="Genomic_DNA"/>
</dbReference>
<name>A0ABU2EPV2_9BURK</name>
<dbReference type="SUPFAM" id="SSF53474">
    <property type="entry name" value="alpha/beta-Hydrolases"/>
    <property type="match status" value="1"/>
</dbReference>
<dbReference type="RefSeq" id="WP_310840674.1">
    <property type="nucleotide sequence ID" value="NZ_JAVLSJ010000009.1"/>
</dbReference>
<comment type="caution">
    <text evidence="1">The sequence shown here is derived from an EMBL/GenBank/DDBJ whole genome shotgun (WGS) entry which is preliminary data.</text>
</comment>
<dbReference type="Gene3D" id="3.40.50.1820">
    <property type="entry name" value="alpha/beta hydrolase"/>
    <property type="match status" value="1"/>
</dbReference>
<evidence type="ECO:0000313" key="2">
    <source>
        <dbReference type="Proteomes" id="UP001246576"/>
    </source>
</evidence>
<evidence type="ECO:0000313" key="1">
    <source>
        <dbReference type="EMBL" id="MDR9850181.1"/>
    </source>
</evidence>
<reference evidence="1" key="1">
    <citation type="submission" date="2023-09" db="EMBL/GenBank/DDBJ databases">
        <title>Description of first Herbaspirillum huttiense subsp. nephrolepsisexaltata and Herbaspirillum huttiense subsp. lycopersicon.</title>
        <authorList>
            <person name="Poudel M."/>
            <person name="Sharma A."/>
            <person name="Goss E."/>
            <person name="Tapia J.H."/>
            <person name="Harmon C.M."/>
            <person name="Jones J.B."/>
        </authorList>
    </citation>
    <scope>NUCLEOTIDE SEQUENCE</scope>
    <source>
        <strain evidence="1">SE1</strain>
    </source>
</reference>
<sequence length="98" mass="10835">MLTRSLSPQQCQKAILWPYANIERLGGDANRIFGLCHSSGGHFCAVILTADWPSLDASMDVIKGRVTMSGMSDLYPVMKPSRSSYVNSLVMKWLNLAQ</sequence>